<keyword evidence="4" id="KW-1185">Reference proteome</keyword>
<dbReference type="PROSITE" id="PS51257">
    <property type="entry name" value="PROKAR_LIPOPROTEIN"/>
    <property type="match status" value="1"/>
</dbReference>
<evidence type="ECO:0000313" key="4">
    <source>
        <dbReference type="Proteomes" id="UP001596303"/>
    </source>
</evidence>
<dbReference type="Proteomes" id="UP001596303">
    <property type="component" value="Unassembled WGS sequence"/>
</dbReference>
<keyword evidence="2" id="KW-0732">Signal</keyword>
<reference evidence="4" key="1">
    <citation type="journal article" date="2019" name="Int. J. Syst. Evol. Microbiol.">
        <title>The Global Catalogue of Microorganisms (GCM) 10K type strain sequencing project: providing services to taxonomists for standard genome sequencing and annotation.</title>
        <authorList>
            <consortium name="The Broad Institute Genomics Platform"/>
            <consortium name="The Broad Institute Genome Sequencing Center for Infectious Disease"/>
            <person name="Wu L."/>
            <person name="Ma J."/>
        </authorList>
    </citation>
    <scope>NUCLEOTIDE SEQUENCE [LARGE SCALE GENOMIC DNA]</scope>
    <source>
        <strain evidence="4">CGMCC-1.15741</strain>
    </source>
</reference>
<evidence type="ECO:0000313" key="3">
    <source>
        <dbReference type="EMBL" id="MFC6198797.1"/>
    </source>
</evidence>
<evidence type="ECO:0000256" key="1">
    <source>
        <dbReference type="SAM" id="MobiDB-lite"/>
    </source>
</evidence>
<proteinExistence type="predicted"/>
<feature type="signal peptide" evidence="2">
    <location>
        <begin position="1"/>
        <end position="18"/>
    </location>
</feature>
<evidence type="ECO:0000256" key="2">
    <source>
        <dbReference type="SAM" id="SignalP"/>
    </source>
</evidence>
<feature type="chain" id="PRO_5047186376" description="Lipoprotein" evidence="2">
    <location>
        <begin position="19"/>
        <end position="99"/>
    </location>
</feature>
<feature type="region of interest" description="Disordered" evidence="1">
    <location>
        <begin position="23"/>
        <end position="47"/>
    </location>
</feature>
<feature type="compositionally biased region" description="Polar residues" evidence="1">
    <location>
        <begin position="23"/>
        <end position="39"/>
    </location>
</feature>
<protein>
    <recommendedName>
        <fullName evidence="5">Lipoprotein</fullName>
    </recommendedName>
</protein>
<organism evidence="3 4">
    <name type="scientific">Ponticaulis profundi</name>
    <dbReference type="NCBI Taxonomy" id="2665222"/>
    <lineage>
        <taxon>Bacteria</taxon>
        <taxon>Pseudomonadati</taxon>
        <taxon>Pseudomonadota</taxon>
        <taxon>Alphaproteobacteria</taxon>
        <taxon>Hyphomonadales</taxon>
        <taxon>Hyphomonadaceae</taxon>
        <taxon>Ponticaulis</taxon>
    </lineage>
</organism>
<accession>A0ABW1SB92</accession>
<evidence type="ECO:0008006" key="5">
    <source>
        <dbReference type="Google" id="ProtNLM"/>
    </source>
</evidence>
<dbReference type="EMBL" id="JBHSSW010000014">
    <property type="protein sequence ID" value="MFC6198797.1"/>
    <property type="molecule type" value="Genomic_DNA"/>
</dbReference>
<name>A0ABW1SB92_9PROT</name>
<sequence length="99" mass="10799">MRNLFLVLGISGACIAMSACTTPSTGPQQVASAPSTKIGTTKGEDENGDEIICRRDYETGSRVKFTEVCGTQEEWDIMDRETRDFMKDATGQRAASNSR</sequence>
<gene>
    <name evidence="3" type="ORF">ACFQDM_11935</name>
</gene>
<comment type="caution">
    <text evidence="3">The sequence shown here is derived from an EMBL/GenBank/DDBJ whole genome shotgun (WGS) entry which is preliminary data.</text>
</comment>